<dbReference type="PANTHER" id="PTHR10621:SF38">
    <property type="entry name" value="UBIQUITIN DOMAIN-CONTAINING PROTEIN 7SL RNA1-RELATED"/>
    <property type="match status" value="1"/>
</dbReference>
<dbReference type="Gene3D" id="3.10.20.90">
    <property type="entry name" value="Phosphatidylinositol 3-kinase Catalytic Subunit, Chain A, domain 1"/>
    <property type="match status" value="3"/>
</dbReference>
<feature type="domain" description="Ubiquitin-like" evidence="1">
    <location>
        <begin position="178"/>
        <end position="261"/>
    </location>
</feature>
<dbReference type="Proteomes" id="UP001188597">
    <property type="component" value="Unassembled WGS sequence"/>
</dbReference>
<dbReference type="GO" id="GO:0005829">
    <property type="term" value="C:cytosol"/>
    <property type="evidence" value="ECO:0007669"/>
    <property type="project" value="TreeGrafter"/>
</dbReference>
<dbReference type="AlphaFoldDB" id="A0AA89BC49"/>
<feature type="domain" description="Ubiquitin-like" evidence="1">
    <location>
        <begin position="1"/>
        <end position="76"/>
    </location>
</feature>
<dbReference type="GO" id="GO:0043130">
    <property type="term" value="F:ubiquitin binding"/>
    <property type="evidence" value="ECO:0007669"/>
    <property type="project" value="TreeGrafter"/>
</dbReference>
<dbReference type="EMBL" id="JAVXUP010000183">
    <property type="protein sequence ID" value="KAK3035083.1"/>
    <property type="molecule type" value="Genomic_DNA"/>
</dbReference>
<protein>
    <recommendedName>
        <fullName evidence="1">Ubiquitin-like domain-containing protein</fullName>
    </recommendedName>
</protein>
<dbReference type="FunFam" id="3.10.20.90:FF:000341">
    <property type="entry name" value="Ubiquitin-like superfamily protein"/>
    <property type="match status" value="1"/>
</dbReference>
<dbReference type="GO" id="GO:0070628">
    <property type="term" value="F:proteasome binding"/>
    <property type="evidence" value="ECO:0007669"/>
    <property type="project" value="TreeGrafter"/>
</dbReference>
<gene>
    <name evidence="2" type="ORF">RJ639_032585</name>
</gene>
<dbReference type="GO" id="GO:0005654">
    <property type="term" value="C:nucleoplasm"/>
    <property type="evidence" value="ECO:0007669"/>
    <property type="project" value="TreeGrafter"/>
</dbReference>
<evidence type="ECO:0000313" key="2">
    <source>
        <dbReference type="EMBL" id="KAK3035083.1"/>
    </source>
</evidence>
<sequence>MDVIFETPRGRKFSIEIGFFDSVLEIKEKIQKYQGIPISKQTLVFKDQVLHDEQKVESSEILQDSRIHLLITPKSEEGSSSPSSSTVRLQLIMLAPRTPKAIEADQNHTVLQLKEKISEAEGVLAAQLVLHFSGSELQDHLFLRDCELFDNSEIHVSVGPANSIPMSPSSGGSSPSQKKLKIKVLTQCGTKKIAMEVNPSDNVREMRKELEKLQKLLNFHLPQEGYFFIYKQNVMDDDRSFRWHHVSNGDTIEIFNGSVTGGLTS</sequence>
<feature type="domain" description="Ubiquitin-like" evidence="1">
    <location>
        <begin position="87"/>
        <end position="158"/>
    </location>
</feature>
<dbReference type="PROSITE" id="PS50053">
    <property type="entry name" value="UBIQUITIN_2"/>
    <property type="match status" value="3"/>
</dbReference>
<accession>A0AA89BC49</accession>
<keyword evidence="3" id="KW-1185">Reference proteome</keyword>
<dbReference type="InterPro" id="IPR029071">
    <property type="entry name" value="Ubiquitin-like_domsf"/>
</dbReference>
<dbReference type="SMART" id="SM00213">
    <property type="entry name" value="UBQ"/>
    <property type="match status" value="3"/>
</dbReference>
<name>A0AA89BC49_9ASTE</name>
<organism evidence="2 3">
    <name type="scientific">Escallonia herrerae</name>
    <dbReference type="NCBI Taxonomy" id="1293975"/>
    <lineage>
        <taxon>Eukaryota</taxon>
        <taxon>Viridiplantae</taxon>
        <taxon>Streptophyta</taxon>
        <taxon>Embryophyta</taxon>
        <taxon>Tracheophyta</taxon>
        <taxon>Spermatophyta</taxon>
        <taxon>Magnoliopsida</taxon>
        <taxon>eudicotyledons</taxon>
        <taxon>Gunneridae</taxon>
        <taxon>Pentapetalae</taxon>
        <taxon>asterids</taxon>
        <taxon>campanulids</taxon>
        <taxon>Escalloniales</taxon>
        <taxon>Escalloniaceae</taxon>
        <taxon>Escallonia</taxon>
    </lineage>
</organism>
<dbReference type="Pfam" id="PF00240">
    <property type="entry name" value="ubiquitin"/>
    <property type="match status" value="3"/>
</dbReference>
<dbReference type="InterPro" id="IPR000626">
    <property type="entry name" value="Ubiquitin-like_dom"/>
</dbReference>
<comment type="caution">
    <text evidence="2">The sequence shown here is derived from an EMBL/GenBank/DDBJ whole genome shotgun (WGS) entry which is preliminary data.</text>
</comment>
<dbReference type="PANTHER" id="PTHR10621">
    <property type="entry name" value="UV EXCISION REPAIR PROTEIN RAD23"/>
    <property type="match status" value="1"/>
</dbReference>
<evidence type="ECO:0000313" key="3">
    <source>
        <dbReference type="Proteomes" id="UP001188597"/>
    </source>
</evidence>
<dbReference type="GO" id="GO:0043161">
    <property type="term" value="P:proteasome-mediated ubiquitin-dependent protein catabolic process"/>
    <property type="evidence" value="ECO:0007669"/>
    <property type="project" value="TreeGrafter"/>
</dbReference>
<reference evidence="2" key="1">
    <citation type="submission" date="2022-12" db="EMBL/GenBank/DDBJ databases">
        <title>Draft genome assemblies for two species of Escallonia (Escalloniales).</title>
        <authorList>
            <person name="Chanderbali A."/>
            <person name="Dervinis C."/>
            <person name="Anghel I."/>
            <person name="Soltis D."/>
            <person name="Soltis P."/>
            <person name="Zapata F."/>
        </authorList>
    </citation>
    <scope>NUCLEOTIDE SEQUENCE</scope>
    <source>
        <strain evidence="2">UCBG64.0493</strain>
        <tissue evidence="2">Leaf</tissue>
    </source>
</reference>
<dbReference type="CDD" id="cd17039">
    <property type="entry name" value="Ubl_ubiquitin_like"/>
    <property type="match status" value="2"/>
</dbReference>
<dbReference type="SUPFAM" id="SSF54236">
    <property type="entry name" value="Ubiquitin-like"/>
    <property type="match status" value="3"/>
</dbReference>
<evidence type="ECO:0000259" key="1">
    <source>
        <dbReference type="PROSITE" id="PS50053"/>
    </source>
</evidence>
<dbReference type="GO" id="GO:0031593">
    <property type="term" value="F:polyubiquitin modification-dependent protein binding"/>
    <property type="evidence" value="ECO:0007669"/>
    <property type="project" value="TreeGrafter"/>
</dbReference>
<proteinExistence type="predicted"/>